<feature type="domain" description="PucR C-terminal helix-turn-helix" evidence="1">
    <location>
        <begin position="234"/>
        <end position="289"/>
    </location>
</feature>
<dbReference type="Gene3D" id="1.10.10.2840">
    <property type="entry name" value="PucR C-terminal helix-turn-helix domain"/>
    <property type="match status" value="1"/>
</dbReference>
<dbReference type="PANTHER" id="PTHR33744">
    <property type="entry name" value="CARBOHYDRATE DIACID REGULATOR"/>
    <property type="match status" value="1"/>
</dbReference>
<reference evidence="2 3" key="1">
    <citation type="submission" date="2018-10" db="EMBL/GenBank/DDBJ databases">
        <title>Bacillus Keqinensis sp. nov., a moderately halophilic bacterium isolated from a saline-alkaline lake.</title>
        <authorList>
            <person name="Wang H."/>
        </authorList>
    </citation>
    <scope>NUCLEOTIDE SEQUENCE [LARGE SCALE GENOMIC DNA]</scope>
    <source>
        <strain evidence="2 3">KQ-3</strain>
    </source>
</reference>
<dbReference type="PANTHER" id="PTHR33744:SF15">
    <property type="entry name" value="CARBOHYDRATE DIACID REGULATOR"/>
    <property type="match status" value="1"/>
</dbReference>
<evidence type="ECO:0000259" key="1">
    <source>
        <dbReference type="Pfam" id="PF13556"/>
    </source>
</evidence>
<evidence type="ECO:0000313" key="3">
    <source>
        <dbReference type="Proteomes" id="UP000278746"/>
    </source>
</evidence>
<dbReference type="AlphaFoldDB" id="A0A3M7TTX6"/>
<dbReference type="EMBL" id="RHIB01000001">
    <property type="protein sequence ID" value="RNA68681.1"/>
    <property type="molecule type" value="Genomic_DNA"/>
</dbReference>
<proteinExistence type="predicted"/>
<dbReference type="InterPro" id="IPR051448">
    <property type="entry name" value="CdaR-like_regulators"/>
</dbReference>
<dbReference type="InterPro" id="IPR025736">
    <property type="entry name" value="PucR_C-HTH_dom"/>
</dbReference>
<protein>
    <recommendedName>
        <fullName evidence="1">PucR C-terminal helix-turn-helix domain-containing protein</fullName>
    </recommendedName>
</protein>
<comment type="caution">
    <text evidence="2">The sequence shown here is derived from an EMBL/GenBank/DDBJ whole genome shotgun (WGS) entry which is preliminary data.</text>
</comment>
<dbReference type="Proteomes" id="UP000278746">
    <property type="component" value="Unassembled WGS sequence"/>
</dbReference>
<dbReference type="InterPro" id="IPR042070">
    <property type="entry name" value="PucR_C-HTH_sf"/>
</dbReference>
<dbReference type="OrthoDB" id="9792148at2"/>
<dbReference type="Pfam" id="PF13556">
    <property type="entry name" value="HTH_30"/>
    <property type="match status" value="1"/>
</dbReference>
<accession>A0A3M7TTX6</accession>
<dbReference type="RefSeq" id="WP_122896207.1">
    <property type="nucleotide sequence ID" value="NZ_RHIB01000001.1"/>
</dbReference>
<evidence type="ECO:0000313" key="2">
    <source>
        <dbReference type="EMBL" id="RNA68681.1"/>
    </source>
</evidence>
<sequence length="300" mass="34688">MFEKLREKYAHALTSPGNTEESLFIIQNDQGEKLYFNNTRLTKEEKSLLSTLFDQVEPELNQPVSASYRMWTQLLLHNQLPDKDIFTPVRFIHFHVKGSLTDIEGFTEAVNSLFSSIETLLWPSPGEGVVIQRLDEEFDDEQLDDSAVSALTSDFYVQLSFLVGSPHTSAASVRDRFKLEMEMFKAARNYSPSQTIFHEQEALSHWLLSNLEHDVVSTFRELLKPVQNDRELQQSVKTYLECNLNTSMAAKKMFVHRNTLQYRVEKFIEKTSLDIKQFPNAVAVYLMLLVQNSKKANHDR</sequence>
<keyword evidence="3" id="KW-1185">Reference proteome</keyword>
<organism evidence="2 3">
    <name type="scientific">Alteribacter keqinensis</name>
    <dbReference type="NCBI Taxonomy" id="2483800"/>
    <lineage>
        <taxon>Bacteria</taxon>
        <taxon>Bacillati</taxon>
        <taxon>Bacillota</taxon>
        <taxon>Bacilli</taxon>
        <taxon>Bacillales</taxon>
        <taxon>Bacillaceae</taxon>
        <taxon>Alteribacter</taxon>
    </lineage>
</organism>
<gene>
    <name evidence="2" type="ORF">EBO34_01550</name>
</gene>
<name>A0A3M7TTX6_9BACI</name>